<organism evidence="7 8">
    <name type="scientific">Kolteria novifilia</name>
    <dbReference type="NCBI Taxonomy" id="2527975"/>
    <lineage>
        <taxon>Bacteria</taxon>
        <taxon>Pseudomonadati</taxon>
        <taxon>Planctomycetota</taxon>
        <taxon>Planctomycetia</taxon>
        <taxon>Kolteriales</taxon>
        <taxon>Kolteriaceae</taxon>
        <taxon>Kolteria</taxon>
    </lineage>
</organism>
<dbReference type="SUPFAM" id="SSF161070">
    <property type="entry name" value="SNF-like"/>
    <property type="match status" value="2"/>
</dbReference>
<feature type="transmembrane region" description="Helical" evidence="6">
    <location>
        <begin position="718"/>
        <end position="737"/>
    </location>
</feature>
<evidence type="ECO:0000256" key="1">
    <source>
        <dbReference type="ARBA" id="ARBA00004141"/>
    </source>
</evidence>
<dbReference type="PRINTS" id="PR00176">
    <property type="entry name" value="NANEUSMPORT"/>
</dbReference>
<evidence type="ECO:0000313" key="8">
    <source>
        <dbReference type="Proteomes" id="UP000317093"/>
    </source>
</evidence>
<dbReference type="EMBL" id="CP036279">
    <property type="protein sequence ID" value="QDU60941.1"/>
    <property type="molecule type" value="Genomic_DNA"/>
</dbReference>
<keyword evidence="5 6" id="KW-0472">Membrane</keyword>
<dbReference type="KEGG" id="knv:Pan216_17940"/>
<dbReference type="InterPro" id="IPR037272">
    <property type="entry name" value="SNS_sf"/>
</dbReference>
<feature type="transmembrane region" description="Helical" evidence="6">
    <location>
        <begin position="17"/>
        <end position="34"/>
    </location>
</feature>
<evidence type="ECO:0000256" key="5">
    <source>
        <dbReference type="ARBA" id="ARBA00023136"/>
    </source>
</evidence>
<dbReference type="PROSITE" id="PS50267">
    <property type="entry name" value="NA_NEUROTRAN_SYMP_3"/>
    <property type="match status" value="1"/>
</dbReference>
<evidence type="ECO:0000256" key="6">
    <source>
        <dbReference type="SAM" id="Phobius"/>
    </source>
</evidence>
<accession>A0A518B1T4</accession>
<feature type="transmembrane region" description="Helical" evidence="6">
    <location>
        <begin position="606"/>
        <end position="623"/>
    </location>
</feature>
<feature type="transmembrane region" description="Helical" evidence="6">
    <location>
        <begin position="469"/>
        <end position="494"/>
    </location>
</feature>
<feature type="transmembrane region" description="Helical" evidence="6">
    <location>
        <begin position="635"/>
        <end position="657"/>
    </location>
</feature>
<dbReference type="AlphaFoldDB" id="A0A518B1T4"/>
<dbReference type="RefSeq" id="WP_419193421.1">
    <property type="nucleotide sequence ID" value="NZ_CP036279.1"/>
</dbReference>
<evidence type="ECO:0000256" key="2">
    <source>
        <dbReference type="ARBA" id="ARBA00022448"/>
    </source>
</evidence>
<feature type="transmembrane region" description="Helical" evidence="6">
    <location>
        <begin position="97"/>
        <end position="116"/>
    </location>
</feature>
<comment type="subcellular location">
    <subcellularLocation>
        <location evidence="1">Membrane</location>
        <topology evidence="1">Multi-pass membrane protein</topology>
    </subcellularLocation>
</comment>
<gene>
    <name evidence="7" type="ORF">Pan216_17940</name>
</gene>
<feature type="transmembrane region" description="Helical" evidence="6">
    <location>
        <begin position="570"/>
        <end position="594"/>
    </location>
</feature>
<dbReference type="PANTHER" id="PTHR42948:SF1">
    <property type="entry name" value="TRANSPORTER"/>
    <property type="match status" value="1"/>
</dbReference>
<dbReference type="Proteomes" id="UP000317093">
    <property type="component" value="Chromosome"/>
</dbReference>
<keyword evidence="3 6" id="KW-0812">Transmembrane</keyword>
<evidence type="ECO:0000256" key="3">
    <source>
        <dbReference type="ARBA" id="ARBA00022692"/>
    </source>
</evidence>
<feature type="transmembrane region" description="Helical" evidence="6">
    <location>
        <begin position="201"/>
        <end position="221"/>
    </location>
</feature>
<dbReference type="InterPro" id="IPR000175">
    <property type="entry name" value="Na/ntran_symport"/>
</dbReference>
<protein>
    <submittedName>
        <fullName evidence="7">Sodium:neurotransmitter symporter family protein</fullName>
    </submittedName>
</protein>
<evidence type="ECO:0000256" key="4">
    <source>
        <dbReference type="ARBA" id="ARBA00022989"/>
    </source>
</evidence>
<proteinExistence type="predicted"/>
<feature type="transmembrane region" description="Helical" evidence="6">
    <location>
        <begin position="46"/>
        <end position="66"/>
    </location>
</feature>
<reference evidence="7 8" key="1">
    <citation type="submission" date="2019-02" db="EMBL/GenBank/DDBJ databases">
        <title>Deep-cultivation of Planctomycetes and their phenomic and genomic characterization uncovers novel biology.</title>
        <authorList>
            <person name="Wiegand S."/>
            <person name="Jogler M."/>
            <person name="Boedeker C."/>
            <person name="Pinto D."/>
            <person name="Vollmers J."/>
            <person name="Rivas-Marin E."/>
            <person name="Kohn T."/>
            <person name="Peeters S.H."/>
            <person name="Heuer A."/>
            <person name="Rast P."/>
            <person name="Oberbeckmann S."/>
            <person name="Bunk B."/>
            <person name="Jeske O."/>
            <person name="Meyerdierks A."/>
            <person name="Storesund J.E."/>
            <person name="Kallscheuer N."/>
            <person name="Luecker S."/>
            <person name="Lage O.M."/>
            <person name="Pohl T."/>
            <person name="Merkel B.J."/>
            <person name="Hornburger P."/>
            <person name="Mueller R.-W."/>
            <person name="Bruemmer F."/>
            <person name="Labrenz M."/>
            <person name="Spormann A.M."/>
            <person name="Op den Camp H."/>
            <person name="Overmann J."/>
            <person name="Amann R."/>
            <person name="Jetten M.S.M."/>
            <person name="Mascher T."/>
            <person name="Medema M.H."/>
            <person name="Devos D.P."/>
            <person name="Kaster A.-K."/>
            <person name="Ovreas L."/>
            <person name="Rohde M."/>
            <person name="Galperin M.Y."/>
            <person name="Jogler C."/>
        </authorList>
    </citation>
    <scope>NUCLEOTIDE SEQUENCE [LARGE SCALE GENOMIC DNA]</scope>
    <source>
        <strain evidence="7 8">Pan216</strain>
    </source>
</reference>
<name>A0A518B1T4_9BACT</name>
<keyword evidence="8" id="KW-1185">Reference proteome</keyword>
<sequence length="752" mass="82959">MSDSESSRPTEQWGSKLGVILAVAGSAVGLGNFLRFPGQAAANGGGAFMIPYFISFLIVGIPICWAEWTMGRYGGKFGFHSSPGIFSVLWRNPLSKYIGSLGLLIPVVIYMYYVYIESWCLAYAFYYATGDLDLGKNPASYSNFFTELTGQVSDGAIISGDHDSDGRVEFALQPIFWFFLITFVVNFYFIYRGLSKGIERFCKFAMPLLILAAIGVAIRVLTLPEQPLPEPWPRSLPQALPTSQWDTLKETALAPKTTPPEMRKSVVTAFNHYFDGIQENQEGYDGDIPVLPPVGFANSDQGMGIAMGYLRAGDKAEPYVTWLHKVHEDLSQSQKLQLQDLERSQTSLVTELQATVKAQTLLKAAADHKGAPPPAEAMAKFQEDEVALKEQLKGITAKRKEIIASTGAGAMPSLLPFLVTINEKLTNDQWTEAQERYAALEVARLRRTVFNGLGYMWNPDLSRLFEANVWLAAAGQIFFSLSIGFGIILTYASYLRRDDDVVLSGLTASSTNEFCEVVLGGLVAIPSTFLFLGMASTISVIEKGSTFGLGFNTLPAVFANMPAGRWIGMIWFGLLFLAGITSSLSMLQPAIAFLEEGFNLKRRASVSALGLMTLSGALTVIYFSHNVTALDTMDFWVGTFAIFVLATIEVILFGWVIGIKASFAEAHRGADMHIPRVFGFILKFVTPVFLLTIFAFWLQQNFADRVQQMFDNPAVMLTVLYLIIILLFMFLLISLAAEQWRKIGLGEKEVAE</sequence>
<feature type="transmembrane region" description="Helical" evidence="6">
    <location>
        <begin position="677"/>
        <end position="698"/>
    </location>
</feature>
<evidence type="ECO:0000313" key="7">
    <source>
        <dbReference type="EMBL" id="QDU60941.1"/>
    </source>
</evidence>
<keyword evidence="2" id="KW-0813">Transport</keyword>
<dbReference type="Pfam" id="PF00209">
    <property type="entry name" value="SNF"/>
    <property type="match status" value="2"/>
</dbReference>
<feature type="transmembrane region" description="Helical" evidence="6">
    <location>
        <begin position="514"/>
        <end position="541"/>
    </location>
</feature>
<dbReference type="GO" id="GO:0016020">
    <property type="term" value="C:membrane"/>
    <property type="evidence" value="ECO:0007669"/>
    <property type="project" value="UniProtKB-SubCell"/>
</dbReference>
<dbReference type="PANTHER" id="PTHR42948">
    <property type="entry name" value="TRANSPORTER"/>
    <property type="match status" value="1"/>
</dbReference>
<keyword evidence="4 6" id="KW-1133">Transmembrane helix</keyword>
<feature type="transmembrane region" description="Helical" evidence="6">
    <location>
        <begin position="170"/>
        <end position="189"/>
    </location>
</feature>